<keyword evidence="3" id="KW-1185">Reference proteome</keyword>
<feature type="region of interest" description="Disordered" evidence="1">
    <location>
        <begin position="170"/>
        <end position="205"/>
    </location>
</feature>
<comment type="caution">
    <text evidence="2">The sequence shown here is derived from an EMBL/GenBank/DDBJ whole genome shotgun (WGS) entry which is preliminary data.</text>
</comment>
<gene>
    <name evidence="2" type="ORF">scyTo_0004221</name>
</gene>
<dbReference type="AlphaFoldDB" id="A0A401NN20"/>
<organism evidence="2 3">
    <name type="scientific">Scyliorhinus torazame</name>
    <name type="common">Cloudy catshark</name>
    <name type="synonym">Catulus torazame</name>
    <dbReference type="NCBI Taxonomy" id="75743"/>
    <lineage>
        <taxon>Eukaryota</taxon>
        <taxon>Metazoa</taxon>
        <taxon>Chordata</taxon>
        <taxon>Craniata</taxon>
        <taxon>Vertebrata</taxon>
        <taxon>Chondrichthyes</taxon>
        <taxon>Elasmobranchii</taxon>
        <taxon>Galeomorphii</taxon>
        <taxon>Galeoidea</taxon>
        <taxon>Carcharhiniformes</taxon>
        <taxon>Scyliorhinidae</taxon>
        <taxon>Scyliorhinus</taxon>
    </lineage>
</organism>
<dbReference type="EMBL" id="BFAA01001236">
    <property type="protein sequence ID" value="GCB62252.1"/>
    <property type="molecule type" value="Genomic_DNA"/>
</dbReference>
<evidence type="ECO:0000313" key="3">
    <source>
        <dbReference type="Proteomes" id="UP000288216"/>
    </source>
</evidence>
<proteinExistence type="predicted"/>
<evidence type="ECO:0000313" key="2">
    <source>
        <dbReference type="EMBL" id="GCB62252.1"/>
    </source>
</evidence>
<name>A0A401NN20_SCYTO</name>
<accession>A0A401NN20</accession>
<sequence>MYPTAGHYGPLIPRRFVSSADAFSLPPIQMHNFSSRPLTIVMTDVDNFQEGAGKHTEYHHFYGTPYFYPYWYMPPANPAAYLYPPYYPYSGYPPQQHGLSTAGWPEGFVMKGELHWGKMERVFGPKRELPDFVQDELRRVYGTYPTTMVTVTYQNGEYLVKGDPKVGEQKYKVEKKVIRRPPTPSDEEGDSLSEVVEKRKRKSKR</sequence>
<dbReference type="OrthoDB" id="9996891at2759"/>
<reference evidence="2 3" key="1">
    <citation type="journal article" date="2018" name="Nat. Ecol. Evol.">
        <title>Shark genomes provide insights into elasmobranch evolution and the origin of vertebrates.</title>
        <authorList>
            <person name="Hara Y"/>
            <person name="Yamaguchi K"/>
            <person name="Onimaru K"/>
            <person name="Kadota M"/>
            <person name="Koyanagi M"/>
            <person name="Keeley SD"/>
            <person name="Tatsumi K"/>
            <person name="Tanaka K"/>
            <person name="Motone F"/>
            <person name="Kageyama Y"/>
            <person name="Nozu R"/>
            <person name="Adachi N"/>
            <person name="Nishimura O"/>
            <person name="Nakagawa R"/>
            <person name="Tanegashima C"/>
            <person name="Kiyatake I"/>
            <person name="Matsumoto R"/>
            <person name="Murakumo K"/>
            <person name="Nishida K"/>
            <person name="Terakita A"/>
            <person name="Kuratani S"/>
            <person name="Sato K"/>
            <person name="Hyodo S Kuraku.S."/>
        </authorList>
    </citation>
    <scope>NUCLEOTIDE SEQUENCE [LARGE SCALE GENOMIC DNA]</scope>
</reference>
<dbReference type="Proteomes" id="UP000288216">
    <property type="component" value="Unassembled WGS sequence"/>
</dbReference>
<protein>
    <submittedName>
        <fullName evidence="2">Uncharacterized protein</fullName>
    </submittedName>
</protein>
<evidence type="ECO:0000256" key="1">
    <source>
        <dbReference type="SAM" id="MobiDB-lite"/>
    </source>
</evidence>
<dbReference type="OMA" id="LHAGEWA"/>